<dbReference type="PANTHER" id="PTHR47840">
    <property type="entry name" value="ZN(II)2CYS6 TRANSCRIPTION FACTOR (EUROFUNG)-RELATED"/>
    <property type="match status" value="1"/>
</dbReference>
<dbReference type="CDD" id="cd12148">
    <property type="entry name" value="fungal_TF_MHR"/>
    <property type="match status" value="1"/>
</dbReference>
<keyword evidence="7" id="KW-1185">Reference proteome</keyword>
<feature type="domain" description="Zn(2)-C6 fungal-type" evidence="5">
    <location>
        <begin position="28"/>
        <end position="60"/>
    </location>
</feature>
<proteinExistence type="predicted"/>
<dbReference type="CDD" id="cd00067">
    <property type="entry name" value="GAL4"/>
    <property type="match status" value="1"/>
</dbReference>
<dbReference type="GO" id="GO:0000981">
    <property type="term" value="F:DNA-binding transcription factor activity, RNA polymerase II-specific"/>
    <property type="evidence" value="ECO:0007669"/>
    <property type="project" value="InterPro"/>
</dbReference>
<dbReference type="SUPFAM" id="SSF57701">
    <property type="entry name" value="Zn2/Cys6 DNA-binding domain"/>
    <property type="match status" value="1"/>
</dbReference>
<feature type="region of interest" description="Disordered" evidence="4">
    <location>
        <begin position="667"/>
        <end position="697"/>
    </location>
</feature>
<sequence>MDVDADADADAVVRRDLKRRKTRKGTRSCWACKRRKVKCTYARPTDDVCIGCARRCLDCVGQEFPEKDPGPSSKSRLVGDRIGRLESMIQQLAEQVGGNGHPNPHPNSYIASSRLSSPHRTLSQTLLAAYPSPSDLRIIGSTRQNLALYLLQGFVAPSHLLGKGVALELEKLWGPPGAQLQQYTAESHPVLIARQMLLLAGVLQHLQAAGSVRSSGSYQQLGDLSRPPHALARQLAEAATTLVTAHDRFTTGILEGVECLWLEAVYHEQNGNLRQSWLVCRRAISAVHLLGFQGRRSAHISMKPPKSILRQQSDGEAADLQQMWLRLVHSELALCLALELPPSASCPLETLTAVADSVTEDGDTNASMLERRHAAIASRLLERSERDPDFQDLGAALQIRAELEDVASAMPSGWWQTPSLADYGTDEVDDDGHLFEIIMNLRAQIFHFHLLLLAELPSMLQATCGEPTMTTMNGHHDHQTNNLNPSPNYADNSRNICVGASRDLLRCFIHLRSCERATGYFQLLDHYAWQAVVTLLLARLLDNRQTTTSLGGPNHQQQQQHRLCDRALASEAMEGMRIAGDDEEEDDTDEDIGSRDGLLRLLALDTSGAAVAVTYRKPGGGLLGNRNTLVLPLPFVGTISIVPQFQQGSASRGRSRLFGNIGYFPVATDDAVGPQGSDGDGDGDGEEDEEEEEDEDEAILMRAMKLRRTATWSIPPYMLRPV</sequence>
<dbReference type="Gene3D" id="4.10.240.10">
    <property type="entry name" value="Zn(2)-C6 fungal-type DNA-binding domain"/>
    <property type="match status" value="1"/>
</dbReference>
<comment type="caution">
    <text evidence="6">The sequence shown here is derived from an EMBL/GenBank/DDBJ whole genome shotgun (WGS) entry which is preliminary data.</text>
</comment>
<evidence type="ECO:0000256" key="3">
    <source>
        <dbReference type="ARBA" id="ARBA00023242"/>
    </source>
</evidence>
<dbReference type="GO" id="GO:0008270">
    <property type="term" value="F:zinc ion binding"/>
    <property type="evidence" value="ECO:0007669"/>
    <property type="project" value="InterPro"/>
</dbReference>
<dbReference type="SMART" id="SM00066">
    <property type="entry name" value="GAL4"/>
    <property type="match status" value="1"/>
</dbReference>
<evidence type="ECO:0000256" key="2">
    <source>
        <dbReference type="ARBA" id="ARBA00023163"/>
    </source>
</evidence>
<evidence type="ECO:0000313" key="6">
    <source>
        <dbReference type="EMBL" id="KAK3360970.1"/>
    </source>
</evidence>
<keyword evidence="3" id="KW-0539">Nucleus</keyword>
<dbReference type="Proteomes" id="UP001287356">
    <property type="component" value="Unassembled WGS sequence"/>
</dbReference>
<dbReference type="PROSITE" id="PS00463">
    <property type="entry name" value="ZN2_CY6_FUNGAL_1"/>
    <property type="match status" value="1"/>
</dbReference>
<dbReference type="Pfam" id="PF00172">
    <property type="entry name" value="Zn_clus"/>
    <property type="match status" value="1"/>
</dbReference>
<evidence type="ECO:0000259" key="5">
    <source>
        <dbReference type="PROSITE" id="PS50048"/>
    </source>
</evidence>
<dbReference type="InterPro" id="IPR001138">
    <property type="entry name" value="Zn2Cys6_DnaBD"/>
</dbReference>
<keyword evidence="2" id="KW-0804">Transcription</keyword>
<evidence type="ECO:0000256" key="1">
    <source>
        <dbReference type="ARBA" id="ARBA00023015"/>
    </source>
</evidence>
<dbReference type="InterPro" id="IPR036864">
    <property type="entry name" value="Zn2-C6_fun-type_DNA-bd_sf"/>
</dbReference>
<dbReference type="AlphaFoldDB" id="A0AAE0MYE1"/>
<reference evidence="6" key="2">
    <citation type="submission" date="2023-06" db="EMBL/GenBank/DDBJ databases">
        <authorList>
            <consortium name="Lawrence Berkeley National Laboratory"/>
            <person name="Haridas S."/>
            <person name="Hensen N."/>
            <person name="Bonometti L."/>
            <person name="Westerberg I."/>
            <person name="Brannstrom I.O."/>
            <person name="Guillou S."/>
            <person name="Cros-Aarteil S."/>
            <person name="Calhoun S."/>
            <person name="Kuo A."/>
            <person name="Mondo S."/>
            <person name="Pangilinan J."/>
            <person name="Riley R."/>
            <person name="Labutti K."/>
            <person name="Andreopoulos B."/>
            <person name="Lipzen A."/>
            <person name="Chen C."/>
            <person name="Yanf M."/>
            <person name="Daum C."/>
            <person name="Ng V."/>
            <person name="Clum A."/>
            <person name="Steindorff A."/>
            <person name="Ohm R."/>
            <person name="Martin F."/>
            <person name="Silar P."/>
            <person name="Natvig D."/>
            <person name="Lalanne C."/>
            <person name="Gautier V."/>
            <person name="Ament-Velasquez S.L."/>
            <person name="Kruys A."/>
            <person name="Hutchinson M.I."/>
            <person name="Powell A.J."/>
            <person name="Barry K."/>
            <person name="Miller A.N."/>
            <person name="Grigoriev I.V."/>
            <person name="Debuchy R."/>
            <person name="Gladieux P."/>
            <person name="Thoren M.H."/>
            <person name="Johannesson H."/>
        </authorList>
    </citation>
    <scope>NUCLEOTIDE SEQUENCE</scope>
    <source>
        <strain evidence="6">CBS 958.72</strain>
    </source>
</reference>
<feature type="compositionally biased region" description="Acidic residues" evidence="4">
    <location>
        <begin position="679"/>
        <end position="697"/>
    </location>
</feature>
<dbReference type="PROSITE" id="PS50048">
    <property type="entry name" value="ZN2_CY6_FUNGAL_2"/>
    <property type="match status" value="1"/>
</dbReference>
<evidence type="ECO:0000256" key="4">
    <source>
        <dbReference type="SAM" id="MobiDB-lite"/>
    </source>
</evidence>
<gene>
    <name evidence="6" type="ORF">B0T24DRAFT_653038</name>
</gene>
<accession>A0AAE0MYE1</accession>
<reference evidence="6" key="1">
    <citation type="journal article" date="2023" name="Mol. Phylogenet. Evol.">
        <title>Genome-scale phylogeny and comparative genomics of the fungal order Sordariales.</title>
        <authorList>
            <person name="Hensen N."/>
            <person name="Bonometti L."/>
            <person name="Westerberg I."/>
            <person name="Brannstrom I.O."/>
            <person name="Guillou S."/>
            <person name="Cros-Aarteil S."/>
            <person name="Calhoun S."/>
            <person name="Haridas S."/>
            <person name="Kuo A."/>
            <person name="Mondo S."/>
            <person name="Pangilinan J."/>
            <person name="Riley R."/>
            <person name="LaButti K."/>
            <person name="Andreopoulos B."/>
            <person name="Lipzen A."/>
            <person name="Chen C."/>
            <person name="Yan M."/>
            <person name="Daum C."/>
            <person name="Ng V."/>
            <person name="Clum A."/>
            <person name="Steindorff A."/>
            <person name="Ohm R.A."/>
            <person name="Martin F."/>
            <person name="Silar P."/>
            <person name="Natvig D.O."/>
            <person name="Lalanne C."/>
            <person name="Gautier V."/>
            <person name="Ament-Velasquez S.L."/>
            <person name="Kruys A."/>
            <person name="Hutchinson M.I."/>
            <person name="Powell A.J."/>
            <person name="Barry K."/>
            <person name="Miller A.N."/>
            <person name="Grigoriev I.V."/>
            <person name="Debuchy R."/>
            <person name="Gladieux P."/>
            <person name="Hiltunen Thoren M."/>
            <person name="Johannesson H."/>
        </authorList>
    </citation>
    <scope>NUCLEOTIDE SEQUENCE</scope>
    <source>
        <strain evidence="6">CBS 958.72</strain>
    </source>
</reference>
<dbReference type="PANTHER" id="PTHR47840:SF1">
    <property type="entry name" value="ZN(II)2CYS6 TRANSCRIPTION FACTOR (EUROFUNG)"/>
    <property type="match status" value="1"/>
</dbReference>
<keyword evidence="1" id="KW-0805">Transcription regulation</keyword>
<name>A0AAE0MYE1_9PEZI</name>
<dbReference type="EMBL" id="JAULSN010000013">
    <property type="protein sequence ID" value="KAK3360970.1"/>
    <property type="molecule type" value="Genomic_DNA"/>
</dbReference>
<protein>
    <submittedName>
        <fullName evidence="6">C6 zinc finger domain-containing protein</fullName>
    </submittedName>
</protein>
<evidence type="ECO:0000313" key="7">
    <source>
        <dbReference type="Proteomes" id="UP001287356"/>
    </source>
</evidence>
<organism evidence="6 7">
    <name type="scientific">Lasiosphaeria ovina</name>
    <dbReference type="NCBI Taxonomy" id="92902"/>
    <lineage>
        <taxon>Eukaryota</taxon>
        <taxon>Fungi</taxon>
        <taxon>Dikarya</taxon>
        <taxon>Ascomycota</taxon>
        <taxon>Pezizomycotina</taxon>
        <taxon>Sordariomycetes</taxon>
        <taxon>Sordariomycetidae</taxon>
        <taxon>Sordariales</taxon>
        <taxon>Lasiosphaeriaceae</taxon>
        <taxon>Lasiosphaeria</taxon>
    </lineage>
</organism>